<evidence type="ECO:0000313" key="3">
    <source>
        <dbReference type="EMBL" id="RHY89616.1"/>
    </source>
</evidence>
<feature type="transmembrane region" description="Helical" evidence="2">
    <location>
        <begin position="1971"/>
        <end position="1988"/>
    </location>
</feature>
<sequence>MAKPTKPSVVSPVHIHTLKQPPPSRHSKLLRQCAVVVVIVQVVWALVLPIKNVAIIPYPQFRSDDLSTSTQPYAGYDPKAKLKYSGPQVHQLLTDVLALSLDNHQVRAIFEHYSDFAIDELGQVLSPAEHNIMAQYYTLVFQSSEFPGGVFTEREERIVSVQADGTKQVYTIGCRGDQALMGGTTCIDANGLPCDDSAWGATQTRTLKDVDFTPLLNGTGWQNNIGLLGLVEYFHYYMRLVFAKQNWAAVVASNNLDIGFGYVTDDDKAYLIETPLIFNFATQSNRAIALNSSMIWNCLASELLLGEVYLANYTLSTIQTALIGRNLYNATTLVPTSPVVAERALVVLRGSIRITSGAGFAGSRDTIKTLGTTVMTHTSVSSVNLKRDRPMTGSVLMGSSMRNMIYMGYYPNSYYSVLKIFPNGSDFVFQSTALGGMFGGYNGFKFDFVHPMTNFKLAERSVAAGSGYASDWFAQERDIAAWYSKYESHRGNNLIDKAALRFGSLDPSMETACFQALFKRIAQASWLLLLQWHPVTEHLAFMSVIDQSPQLYFLKQMLKNEMVGENAYGYRVPQTFNPTNISSAFGTAWPMVPLLSALVLKHGAAAVAAELLVILNATFAQLVDFDNGAFMFHDTDNCVLRGVTTADSATSAYRKIYGPLSLLVGDTLASIESIRLRMELELGQSIQVRREYLNDTRVNSIFNRQGPPVYWSHTALSVGLLRLSSQFSPGTEIVSNLQNSLVCYDVLETRYLNVSTRCWSEFHNVNETRAQYNSEGLRTLLLSAWSMGIVLNTFAAVVALRFALRVLNMAKVTGLQEDWRTLLCIDIEEFGMTSFSECALMACSTAPFMFSYQLPQDSEYIANSKTSHLGSVYLDEILVTMGMTWFIRLGMDVGATLLRLRWKNGWFTQQSNLVRAVIIVGVYIVRILTIKTDRDYDNSIWSLALSCLLSAVAGMVAMLSSFVFDKATPPPHEDPISHALQLAKVPRNVHCIFSQQGTEWSYMGLVLEGWTCSPDNETLVFKSASGGLLLIVGEGGFTVQKLHSMNHCQFKALENTARSVKASIRHISIRAKGDAKPRNPETPEPPNSGTLKRQAVSVRVLLVTLVVLLQAIWAVGVPVRNILLFPLPTFNYDNSSTASQVFTGFDKSAKLKFTGPEVRAVVNEALTISLTNPEVRKVFETSGEYSIDELGQVLTPADHKTFARLYAMVFQSSEFPAGTFTPRQETIVRNNPDGTQDSYTVVCRAEDATLNGAVCVDSTGAPCTKLTSATTITNVDLGTVLGSGTVSGWQNNVAMISFVEFFYHTMRQVFAKQDWATVVAASVASRQFGSGVFTSDGQLVETSALFVLISNSTVPSSTAVSNCLASEIVLSELYIATFTLQLIQDALLKHKLYHATPVVPKNELVTARALAALDGQTLYITSAAGYYSYEETTNQLFGRTMTSTAISSTVLKRDLVLNSAEYMGSSVRHLVALASDREGYLSSVKQTNGDKTMAVETRVLGSMFGGYLGFKDDPVHNTMGVFKLSERPAATQHSDESSLAYFDQEAKIAHWYASFENEKGGNNLLRHVIAHFGTIRVEFFNNIMVAVTTDTYETSCYQALMRRVSQIVWLTALRLHPGMQYLVFMSAQNDVTDHQWFLQQMMVNSVVGENAYGGRVQFPYNTQVASSNLGSGWPVVPLLSALNQVHNASYLHQQIMTEMDATFTSLFELELGLINFRDANHCPIGVATFGVNKDDTLQSLYAKISPGLSGLVQDVLASVSAVQADMDAALQTSVRVPLAYLQESSRGASISSAFPFVAPPTRWSHSALAVGLMRLSTKQNPFQDNVKVLADSMVCYDTLETRYLTTSVRCWSESLSSGQVRATYSSLQLRVVLFSAWAIGVILNSLGEFIALRYLVKLVRMWHLTRLDLAKWELGLLMSTHIQSLGGAISIQEAAMLAFSSLALQFGYRIPHDPGFVLSTTSLRLRYFDEFIMALGLTWTIHLGMELGSVAIRMQYRNRWFLALNIQVKAALTVVVYVLLVVTRNTTSYNAAIGSLIGIWLFALASGFGSVAVSKWFDHPPPTPAYPQSFSKDDVSVEFSKANIPRNRVGYLSQQYGRWSLLGIGRSDDAQRRTSNGPRERPLERIDGCTRSPQLLQVEGHPPGTSVPQWLLDRETYEKDVRVVCMRRNLEVRNYHEGWKECFEGKILLKQFMLICKLRGDPKELYEAVLETELLKIIDEPKNGAEADIPLLFHGIHMDMKDGDVLSRKIFKRLLEVMDPDRVRDACVLDMEKAWHPVEFTWESISELEIHHAQEQQRFYSTYGAGRKKPGYEAKEAKNKK</sequence>
<feature type="transmembrane region" description="Helical" evidence="2">
    <location>
        <begin position="29"/>
        <end position="50"/>
    </location>
</feature>
<keyword evidence="2" id="KW-0472">Membrane</keyword>
<proteinExistence type="predicted"/>
<organism evidence="3 4">
    <name type="scientific">Aphanomyces astaci</name>
    <name type="common">Crayfish plague agent</name>
    <dbReference type="NCBI Taxonomy" id="112090"/>
    <lineage>
        <taxon>Eukaryota</taxon>
        <taxon>Sar</taxon>
        <taxon>Stramenopiles</taxon>
        <taxon>Oomycota</taxon>
        <taxon>Saprolegniomycetes</taxon>
        <taxon>Saprolegniales</taxon>
        <taxon>Verrucalvaceae</taxon>
        <taxon>Aphanomyces</taxon>
    </lineage>
</organism>
<name>A0A3R6XRM2_APHAT</name>
<feature type="transmembrane region" description="Helical" evidence="2">
    <location>
        <begin position="940"/>
        <end position="964"/>
    </location>
</feature>
<feature type="transmembrane region" description="Helical" evidence="2">
    <location>
        <begin position="1100"/>
        <end position="1119"/>
    </location>
</feature>
<feature type="transmembrane region" description="Helical" evidence="2">
    <location>
        <begin position="1871"/>
        <end position="1896"/>
    </location>
</feature>
<feature type="transmembrane region" description="Helical" evidence="2">
    <location>
        <begin position="912"/>
        <end position="928"/>
    </location>
</feature>
<dbReference type="VEuPathDB" id="FungiDB:H257_09937"/>
<feature type="transmembrane region" description="Helical" evidence="2">
    <location>
        <begin position="2000"/>
        <end position="2020"/>
    </location>
</feature>
<feature type="region of interest" description="Disordered" evidence="1">
    <location>
        <begin position="1071"/>
        <end position="1090"/>
    </location>
</feature>
<comment type="caution">
    <text evidence="3">The sequence shown here is derived from an EMBL/GenBank/DDBJ whole genome shotgun (WGS) entry which is preliminary data.</text>
</comment>
<dbReference type="EMBL" id="QUTG01003951">
    <property type="protein sequence ID" value="RHY89616.1"/>
    <property type="molecule type" value="Genomic_DNA"/>
</dbReference>
<feature type="compositionally biased region" description="Basic and acidic residues" evidence="1">
    <location>
        <begin position="1071"/>
        <end position="1081"/>
    </location>
</feature>
<protein>
    <submittedName>
        <fullName evidence="3">Uncharacterized protein</fullName>
    </submittedName>
</protein>
<reference evidence="3 4" key="1">
    <citation type="submission" date="2018-08" db="EMBL/GenBank/DDBJ databases">
        <title>Aphanomyces genome sequencing and annotation.</title>
        <authorList>
            <person name="Minardi D."/>
            <person name="Oidtmann B."/>
            <person name="Van Der Giezen M."/>
            <person name="Studholme D.J."/>
        </authorList>
    </citation>
    <scope>NUCLEOTIDE SEQUENCE [LARGE SCALE GENOMIC DNA]</scope>
    <source>
        <strain evidence="3 4">Sv</strain>
    </source>
</reference>
<keyword evidence="2" id="KW-0812">Transmembrane</keyword>
<dbReference type="Proteomes" id="UP000285712">
    <property type="component" value="Unassembled WGS sequence"/>
</dbReference>
<evidence type="ECO:0000313" key="4">
    <source>
        <dbReference type="Proteomes" id="UP000285712"/>
    </source>
</evidence>
<feature type="transmembrane region" description="Helical" evidence="2">
    <location>
        <begin position="2032"/>
        <end position="2053"/>
    </location>
</feature>
<feature type="transmembrane region" description="Helical" evidence="2">
    <location>
        <begin position="780"/>
        <end position="804"/>
    </location>
</feature>
<gene>
    <name evidence="3" type="ORF">DYB35_008039</name>
</gene>
<evidence type="ECO:0000256" key="1">
    <source>
        <dbReference type="SAM" id="MobiDB-lite"/>
    </source>
</evidence>
<evidence type="ECO:0000256" key="2">
    <source>
        <dbReference type="SAM" id="Phobius"/>
    </source>
</evidence>
<keyword evidence="2" id="KW-1133">Transmembrane helix</keyword>
<accession>A0A3R6XRM2</accession>
<feature type="region of interest" description="Disordered" evidence="1">
    <location>
        <begin position="1"/>
        <end position="25"/>
    </location>
</feature>